<dbReference type="CDD" id="cd03193">
    <property type="entry name" value="GST_C_Metaxin"/>
    <property type="match status" value="1"/>
</dbReference>
<dbReference type="InterPro" id="IPR033468">
    <property type="entry name" value="Metaxin_GST"/>
</dbReference>
<feature type="domain" description="Mitochondrial outer membrane transport complex Sam37/metaxin N-terminal" evidence="7">
    <location>
        <begin position="21"/>
        <end position="156"/>
    </location>
</feature>
<evidence type="ECO:0000256" key="6">
    <source>
        <dbReference type="ARBA" id="ARBA00023136"/>
    </source>
</evidence>
<evidence type="ECO:0000259" key="8">
    <source>
        <dbReference type="Pfam" id="PF17171"/>
    </source>
</evidence>
<dbReference type="OrthoDB" id="5835136at2759"/>
<proteinExistence type="predicted"/>
<reference evidence="9 10" key="1">
    <citation type="submission" date="2015-09" db="EMBL/GenBank/DDBJ databases">
        <title>Host preference determinants of Valsa canker pathogens revealed by comparative genomics.</title>
        <authorList>
            <person name="Yin Z."/>
            <person name="Huang L."/>
        </authorList>
    </citation>
    <scope>NUCLEOTIDE SEQUENCE [LARGE SCALE GENOMIC DNA]</scope>
    <source>
        <strain evidence="9 10">SXYLt</strain>
    </source>
</reference>
<dbReference type="InterPro" id="IPR050931">
    <property type="entry name" value="Mito_Protein_Transport_Metaxin"/>
</dbReference>
<feature type="domain" description="Metaxin glutathione S-transferase" evidence="8">
    <location>
        <begin position="242"/>
        <end position="296"/>
    </location>
</feature>
<evidence type="ECO:0000256" key="2">
    <source>
        <dbReference type="ARBA" id="ARBA00022448"/>
    </source>
</evidence>
<dbReference type="Pfam" id="PF17171">
    <property type="entry name" value="GST_C_6"/>
    <property type="match status" value="1"/>
</dbReference>
<dbReference type="EMBL" id="LKEB01000001">
    <property type="protein sequence ID" value="ROW18243.1"/>
    <property type="molecule type" value="Genomic_DNA"/>
</dbReference>
<dbReference type="InterPro" id="IPR019564">
    <property type="entry name" value="Sam37/metaxin_N"/>
</dbReference>
<keyword evidence="2" id="KW-0813">Transport</keyword>
<dbReference type="Proteomes" id="UP000285146">
    <property type="component" value="Unassembled WGS sequence"/>
</dbReference>
<evidence type="ECO:0000313" key="10">
    <source>
        <dbReference type="Proteomes" id="UP000285146"/>
    </source>
</evidence>
<keyword evidence="10" id="KW-1185">Reference proteome</keyword>
<keyword evidence="4" id="KW-0653">Protein transport</keyword>
<dbReference type="PANTHER" id="PTHR12289:SF41">
    <property type="entry name" value="FAILED AXON CONNECTIONS-RELATED"/>
    <property type="match status" value="1"/>
</dbReference>
<evidence type="ECO:0000256" key="5">
    <source>
        <dbReference type="ARBA" id="ARBA00023128"/>
    </source>
</evidence>
<comment type="caution">
    <text evidence="9">The sequence shown here is derived from an EMBL/GenBank/DDBJ whole genome shotgun (WGS) entry which is preliminary data.</text>
</comment>
<comment type="subcellular location">
    <subcellularLocation>
        <location evidence="1">Mitochondrion outer membrane</location>
    </subcellularLocation>
</comment>
<dbReference type="Pfam" id="PF10568">
    <property type="entry name" value="Tom37"/>
    <property type="match status" value="1"/>
</dbReference>
<dbReference type="PANTHER" id="PTHR12289">
    <property type="entry name" value="METAXIN RELATED"/>
    <property type="match status" value="1"/>
</dbReference>
<keyword evidence="5" id="KW-0496">Mitochondrion</keyword>
<dbReference type="InParanoid" id="A0A423XNK8"/>
<evidence type="ECO:0000313" key="9">
    <source>
        <dbReference type="EMBL" id="ROW18243.1"/>
    </source>
</evidence>
<keyword evidence="6" id="KW-0472">Membrane</keyword>
<evidence type="ECO:0000259" key="7">
    <source>
        <dbReference type="Pfam" id="PF10568"/>
    </source>
</evidence>
<name>A0A423XNK8_9PEZI</name>
<evidence type="ECO:0000256" key="1">
    <source>
        <dbReference type="ARBA" id="ARBA00004294"/>
    </source>
</evidence>
<dbReference type="AlphaFoldDB" id="A0A423XNK8"/>
<dbReference type="GO" id="GO:0001401">
    <property type="term" value="C:SAM complex"/>
    <property type="evidence" value="ECO:0007669"/>
    <property type="project" value="InterPro"/>
</dbReference>
<evidence type="ECO:0000256" key="4">
    <source>
        <dbReference type="ARBA" id="ARBA00022927"/>
    </source>
</evidence>
<dbReference type="GO" id="GO:0015031">
    <property type="term" value="P:protein transport"/>
    <property type="evidence" value="ECO:0007669"/>
    <property type="project" value="UniProtKB-KW"/>
</dbReference>
<protein>
    <recommendedName>
        <fullName evidence="11">Mitochondrial outer membrane transport complex Sam37/metaxin N-terminal domain-containing protein</fullName>
    </recommendedName>
</protein>
<dbReference type="STRING" id="1230097.A0A423XNK8"/>
<sequence>MVLRLHVWGPAFGLPSIDAECLAIITYLAWSLPASEWELVATSPSGYIGVERKGLTADIGSLPSLHDTESGAWVSGFTSITSHLGEINPDWDLDRHVDVVQRADTTAYISFLRANAAPLVALSLYVSSANWAATTRPAYSDVLPFPLTWTEPMTIRRRMCDSAEHLGLSDLNIDDERTAEQAQGSATSESTDGFLKIPERLRPRRRGVRAALAPEQTALFRLEAVAKDTLGALADLKGNAGLGDERFFFGADRPTKLDCLAFGYLALMLVPEVPRPWLRDVMRRRYETLALFVDNIRDDLFGGDVASSLPWQQQPPAGEKSVQPWKATRFARGVLQTTVPQDWLISQSSRGPQSRGRSLLTALGSSAAVLGAVGSALLYRHLMPFGSTLFRWEMQRRRTFGASALFGI</sequence>
<accession>A0A423XNK8</accession>
<dbReference type="GO" id="GO:0007005">
    <property type="term" value="P:mitochondrion organization"/>
    <property type="evidence" value="ECO:0007669"/>
    <property type="project" value="TreeGrafter"/>
</dbReference>
<evidence type="ECO:0000256" key="3">
    <source>
        <dbReference type="ARBA" id="ARBA00022787"/>
    </source>
</evidence>
<evidence type="ECO:0008006" key="11">
    <source>
        <dbReference type="Google" id="ProtNLM"/>
    </source>
</evidence>
<gene>
    <name evidence="9" type="ORF">VPNG_00432</name>
</gene>
<organism evidence="9 10">
    <name type="scientific">Cytospora leucostoma</name>
    <dbReference type="NCBI Taxonomy" id="1230097"/>
    <lineage>
        <taxon>Eukaryota</taxon>
        <taxon>Fungi</taxon>
        <taxon>Dikarya</taxon>
        <taxon>Ascomycota</taxon>
        <taxon>Pezizomycotina</taxon>
        <taxon>Sordariomycetes</taxon>
        <taxon>Sordariomycetidae</taxon>
        <taxon>Diaporthales</taxon>
        <taxon>Cytosporaceae</taxon>
        <taxon>Cytospora</taxon>
    </lineage>
</organism>
<keyword evidence="3" id="KW-1000">Mitochondrion outer membrane</keyword>